<dbReference type="CDD" id="cd03360">
    <property type="entry name" value="LbH_AT_putative"/>
    <property type="match status" value="1"/>
</dbReference>
<proteinExistence type="inferred from homology"/>
<dbReference type="PANTHER" id="PTHR43300:SF4">
    <property type="entry name" value="ACYL-[ACYL-CARRIER-PROTEIN]--UDP-N-ACETYLGLUCOSAMINE O-ACYLTRANSFERASE"/>
    <property type="match status" value="1"/>
</dbReference>
<sequence length="228" mass="25472">MTTPRKLVLIGAGEFAEIAYEYFTHDSPYEVVAFAVEDRFRDAPSLFDLPIVSVEDLERTHPPDDHAAFVAITNTQLNRVRARLYAATRDRGYPIAKYVSSRAFVWRNVEIGENSFVFEHNVLQYHVKVGNDVVLWSGNHVGHRTVIRDHVFMTSHAVISGYCDVGESSFIGVNACVGDHLTIGRDCTVGMGSVVVRDTEPGKVYVGNPAKPLEKSSYDTWKVPEALR</sequence>
<dbReference type="Proteomes" id="UP001161325">
    <property type="component" value="Unassembled WGS sequence"/>
</dbReference>
<evidence type="ECO:0008006" key="4">
    <source>
        <dbReference type="Google" id="ProtNLM"/>
    </source>
</evidence>
<dbReference type="Gene3D" id="2.160.10.10">
    <property type="entry name" value="Hexapeptide repeat proteins"/>
    <property type="match status" value="1"/>
</dbReference>
<dbReference type="PANTHER" id="PTHR43300">
    <property type="entry name" value="ACETYLTRANSFERASE"/>
    <property type="match status" value="1"/>
</dbReference>
<keyword evidence="3" id="KW-1185">Reference proteome</keyword>
<evidence type="ECO:0000313" key="2">
    <source>
        <dbReference type="EMBL" id="GLC27489.1"/>
    </source>
</evidence>
<dbReference type="InterPro" id="IPR020019">
    <property type="entry name" value="AcTrfase_PglD-like"/>
</dbReference>
<dbReference type="AlphaFoldDB" id="A0AA37Q741"/>
<reference evidence="2" key="1">
    <citation type="submission" date="2022-08" db="EMBL/GenBank/DDBJ databases">
        <title>Draft genome sequencing of Roseisolibacter agri AW1220.</title>
        <authorList>
            <person name="Tobiishi Y."/>
            <person name="Tonouchi A."/>
        </authorList>
    </citation>
    <scope>NUCLEOTIDE SEQUENCE</scope>
    <source>
        <strain evidence="2">AW1220</strain>
    </source>
</reference>
<accession>A0AA37Q741</accession>
<dbReference type="NCBIfam" id="TIGR03570">
    <property type="entry name" value="NeuD_NnaD"/>
    <property type="match status" value="1"/>
</dbReference>
<evidence type="ECO:0000256" key="1">
    <source>
        <dbReference type="ARBA" id="ARBA00007274"/>
    </source>
</evidence>
<gene>
    <name evidence="2" type="ORF">rosag_40020</name>
</gene>
<dbReference type="InterPro" id="IPR050179">
    <property type="entry name" value="Trans_hexapeptide_repeat"/>
</dbReference>
<name>A0AA37Q741_9BACT</name>
<comment type="caution">
    <text evidence="2">The sequence shown here is derived from an EMBL/GenBank/DDBJ whole genome shotgun (WGS) entry which is preliminary data.</text>
</comment>
<comment type="similarity">
    <text evidence="1">Belongs to the transferase hexapeptide repeat family.</text>
</comment>
<dbReference type="EMBL" id="BRXS01000006">
    <property type="protein sequence ID" value="GLC27489.1"/>
    <property type="molecule type" value="Genomic_DNA"/>
</dbReference>
<dbReference type="SUPFAM" id="SSF51161">
    <property type="entry name" value="Trimeric LpxA-like enzymes"/>
    <property type="match status" value="1"/>
</dbReference>
<dbReference type="InterPro" id="IPR011004">
    <property type="entry name" value="Trimer_LpxA-like_sf"/>
</dbReference>
<evidence type="ECO:0000313" key="3">
    <source>
        <dbReference type="Proteomes" id="UP001161325"/>
    </source>
</evidence>
<dbReference type="Gene3D" id="3.40.50.20">
    <property type="match status" value="1"/>
</dbReference>
<protein>
    <recommendedName>
        <fullName evidence="4">UDP-N-acetylbacillosamine N-acetyltransferase</fullName>
    </recommendedName>
</protein>
<dbReference type="RefSeq" id="WP_284351928.1">
    <property type="nucleotide sequence ID" value="NZ_BRXS01000006.1"/>
</dbReference>
<organism evidence="2 3">
    <name type="scientific">Roseisolibacter agri</name>
    <dbReference type="NCBI Taxonomy" id="2014610"/>
    <lineage>
        <taxon>Bacteria</taxon>
        <taxon>Pseudomonadati</taxon>
        <taxon>Gemmatimonadota</taxon>
        <taxon>Gemmatimonadia</taxon>
        <taxon>Gemmatimonadales</taxon>
        <taxon>Gemmatimonadaceae</taxon>
        <taxon>Roseisolibacter</taxon>
    </lineage>
</organism>